<dbReference type="AlphaFoldDB" id="S4PF63"/>
<name>S4PF63_9NEOP</name>
<proteinExistence type="predicted"/>
<accession>S4PF63</accession>
<dbReference type="EMBL" id="GAIX01004192">
    <property type="protein sequence ID" value="JAA88368.1"/>
    <property type="molecule type" value="Transcribed_RNA"/>
</dbReference>
<sequence>MLKEVIRRSMITSKKRAYLIMKWIIKWRLTLASHYCKFVLLKRHKQNNTKNCAQHMYLITEIQQTVLVMILYVKKKWEIGTLICRTYEYGRSSIFFIH</sequence>
<reference evidence="1" key="2">
    <citation type="submission" date="2013-05" db="EMBL/GenBank/DDBJ databases">
        <authorList>
            <person name="Carter J.-M."/>
            <person name="Baker S.C."/>
            <person name="Pink R."/>
            <person name="Carter D.R.F."/>
            <person name="Collins A."/>
            <person name="Tomlin J."/>
            <person name="Gibbs M."/>
            <person name="Breuker C.J."/>
        </authorList>
    </citation>
    <scope>NUCLEOTIDE SEQUENCE</scope>
    <source>
        <tissue evidence="1">Ovary</tissue>
    </source>
</reference>
<evidence type="ECO:0000313" key="1">
    <source>
        <dbReference type="EMBL" id="JAA88368.1"/>
    </source>
</evidence>
<protein>
    <submittedName>
        <fullName evidence="1">Uncharacterized protein</fullName>
    </submittedName>
</protein>
<reference evidence="1" key="1">
    <citation type="journal article" date="2013" name="BMC Genomics">
        <title>Unscrambling butterfly oogenesis.</title>
        <authorList>
            <person name="Carter J.M."/>
            <person name="Baker S.C."/>
            <person name="Pink R."/>
            <person name="Carter D.R."/>
            <person name="Collins A."/>
            <person name="Tomlin J."/>
            <person name="Gibbs M."/>
            <person name="Breuker C.J."/>
        </authorList>
    </citation>
    <scope>NUCLEOTIDE SEQUENCE</scope>
    <source>
        <tissue evidence="1">Ovary</tissue>
    </source>
</reference>
<organism evidence="1">
    <name type="scientific">Pararge aegeria</name>
    <name type="common">speckled wood butterfly</name>
    <dbReference type="NCBI Taxonomy" id="116150"/>
    <lineage>
        <taxon>Eukaryota</taxon>
        <taxon>Metazoa</taxon>
        <taxon>Ecdysozoa</taxon>
        <taxon>Arthropoda</taxon>
        <taxon>Hexapoda</taxon>
        <taxon>Insecta</taxon>
        <taxon>Pterygota</taxon>
        <taxon>Neoptera</taxon>
        <taxon>Endopterygota</taxon>
        <taxon>Lepidoptera</taxon>
        <taxon>Glossata</taxon>
        <taxon>Ditrysia</taxon>
        <taxon>Papilionoidea</taxon>
        <taxon>Nymphalidae</taxon>
        <taxon>Satyrinae</taxon>
        <taxon>Satyrini</taxon>
        <taxon>Parargina</taxon>
        <taxon>Pararge</taxon>
    </lineage>
</organism>